<dbReference type="Proteomes" id="UP000076761">
    <property type="component" value="Unassembled WGS sequence"/>
</dbReference>
<evidence type="ECO:0000313" key="2">
    <source>
        <dbReference type="EMBL" id="KZT23193.1"/>
    </source>
</evidence>
<dbReference type="OrthoDB" id="3353107at2759"/>
<proteinExistence type="predicted"/>
<dbReference type="STRING" id="1314782.A0A165R1Z9"/>
<dbReference type="PANTHER" id="PTHR46791">
    <property type="entry name" value="EXPRESSED PROTEIN"/>
    <property type="match status" value="1"/>
</dbReference>
<dbReference type="InterPro" id="IPR058913">
    <property type="entry name" value="Integrase_dom_put"/>
</dbReference>
<dbReference type="EMBL" id="KV425587">
    <property type="protein sequence ID" value="KZT23193.1"/>
    <property type="molecule type" value="Genomic_DNA"/>
</dbReference>
<keyword evidence="3" id="KW-1185">Reference proteome</keyword>
<accession>A0A165R1Z9</accession>
<organism evidence="2 3">
    <name type="scientific">Neolentinus lepideus HHB14362 ss-1</name>
    <dbReference type="NCBI Taxonomy" id="1314782"/>
    <lineage>
        <taxon>Eukaryota</taxon>
        <taxon>Fungi</taxon>
        <taxon>Dikarya</taxon>
        <taxon>Basidiomycota</taxon>
        <taxon>Agaricomycotina</taxon>
        <taxon>Agaricomycetes</taxon>
        <taxon>Gloeophyllales</taxon>
        <taxon>Gloeophyllaceae</taxon>
        <taxon>Neolentinus</taxon>
    </lineage>
</organism>
<reference evidence="2 3" key="1">
    <citation type="journal article" date="2016" name="Mol. Biol. Evol.">
        <title>Comparative Genomics of Early-Diverging Mushroom-Forming Fungi Provides Insights into the Origins of Lignocellulose Decay Capabilities.</title>
        <authorList>
            <person name="Nagy L.G."/>
            <person name="Riley R."/>
            <person name="Tritt A."/>
            <person name="Adam C."/>
            <person name="Daum C."/>
            <person name="Floudas D."/>
            <person name="Sun H."/>
            <person name="Yadav J.S."/>
            <person name="Pangilinan J."/>
            <person name="Larsson K.H."/>
            <person name="Matsuura K."/>
            <person name="Barry K."/>
            <person name="Labutti K."/>
            <person name="Kuo R."/>
            <person name="Ohm R.A."/>
            <person name="Bhattacharya S.S."/>
            <person name="Shirouzu T."/>
            <person name="Yoshinaga Y."/>
            <person name="Martin F.M."/>
            <person name="Grigoriev I.V."/>
            <person name="Hibbett D.S."/>
        </authorList>
    </citation>
    <scope>NUCLEOTIDE SEQUENCE [LARGE SCALE GENOMIC DNA]</scope>
    <source>
        <strain evidence="2 3">HHB14362 ss-1</strain>
    </source>
</reference>
<dbReference type="InParanoid" id="A0A165R1Z9"/>
<protein>
    <recommendedName>
        <fullName evidence="1">Integrase core domain-containing protein</fullName>
    </recommendedName>
</protein>
<evidence type="ECO:0000259" key="1">
    <source>
        <dbReference type="Pfam" id="PF24764"/>
    </source>
</evidence>
<name>A0A165R1Z9_9AGAM</name>
<dbReference type="AlphaFoldDB" id="A0A165R1Z9"/>
<evidence type="ECO:0000313" key="3">
    <source>
        <dbReference type="Proteomes" id="UP000076761"/>
    </source>
</evidence>
<feature type="domain" description="Integrase core" evidence="1">
    <location>
        <begin position="1"/>
        <end position="106"/>
    </location>
</feature>
<dbReference type="PANTHER" id="PTHR46791:SF5">
    <property type="entry name" value="CLR5 DOMAIN-CONTAINING PROTEIN-RELATED"/>
    <property type="match status" value="1"/>
</dbReference>
<gene>
    <name evidence="2" type="ORF">NEOLEDRAFT_1157389</name>
</gene>
<sequence>MEAVRGPGRGSYIWGRSVHNTRIERLWYDVTRGYGIKWKNLFIDLELYYGLDPENPYHIWLLHLLFVDTINSDAQEWADTWNSHTIELDGQRNRSPRDMFFFGLVEDGARGLEWVARPADEEIPEDELVGYGVDWEALENTRLMEHLLTNNPNEWEEHNPFAPINQPEKLSHVECEPPESPFDDEATMHIKCLVDERVPGPWRNMDVCKLVWQHAMDVVQTLYQADR</sequence>
<dbReference type="Pfam" id="PF24764">
    <property type="entry name" value="rva_4"/>
    <property type="match status" value="1"/>
</dbReference>